<proteinExistence type="predicted"/>
<evidence type="ECO:0000313" key="3">
    <source>
        <dbReference type="Proteomes" id="UP001231924"/>
    </source>
</evidence>
<evidence type="ECO:0000313" key="2">
    <source>
        <dbReference type="EMBL" id="MDL5154475.1"/>
    </source>
</evidence>
<dbReference type="Proteomes" id="UP001231924">
    <property type="component" value="Unassembled WGS sequence"/>
</dbReference>
<reference evidence="2 3" key="1">
    <citation type="submission" date="2023-06" db="EMBL/GenBank/DDBJ databases">
        <title>Actinomycetospora Odt1-22.</title>
        <authorList>
            <person name="Supong K."/>
        </authorList>
    </citation>
    <scope>NUCLEOTIDE SEQUENCE [LARGE SCALE GENOMIC DNA]</scope>
    <source>
        <strain evidence="2 3">Odt1-22</strain>
    </source>
</reference>
<organism evidence="2 3">
    <name type="scientific">Actinomycetospora termitidis</name>
    <dbReference type="NCBI Taxonomy" id="3053470"/>
    <lineage>
        <taxon>Bacteria</taxon>
        <taxon>Bacillati</taxon>
        <taxon>Actinomycetota</taxon>
        <taxon>Actinomycetes</taxon>
        <taxon>Pseudonocardiales</taxon>
        <taxon>Pseudonocardiaceae</taxon>
        <taxon>Actinomycetospora</taxon>
    </lineage>
</organism>
<gene>
    <name evidence="2" type="ORF">QRT03_00745</name>
</gene>
<sequence>MAGSTSSPSAWLVTASPVTSRATGRPFTSTSAAQIAAGTDSGADEVTDPPSS</sequence>
<protein>
    <submittedName>
        <fullName evidence="2">Uncharacterized protein</fullName>
    </submittedName>
</protein>
<dbReference type="RefSeq" id="WP_286050513.1">
    <property type="nucleotide sequence ID" value="NZ_JASVWF010000001.1"/>
</dbReference>
<feature type="compositionally biased region" description="Polar residues" evidence="1">
    <location>
        <begin position="16"/>
        <end position="33"/>
    </location>
</feature>
<feature type="compositionally biased region" description="Acidic residues" evidence="1">
    <location>
        <begin position="42"/>
        <end position="52"/>
    </location>
</feature>
<feature type="region of interest" description="Disordered" evidence="1">
    <location>
        <begin position="1"/>
        <end position="52"/>
    </location>
</feature>
<accession>A0ABT7M1D9</accession>
<name>A0ABT7M1D9_9PSEU</name>
<dbReference type="EMBL" id="JASVWF010000001">
    <property type="protein sequence ID" value="MDL5154475.1"/>
    <property type="molecule type" value="Genomic_DNA"/>
</dbReference>
<keyword evidence="3" id="KW-1185">Reference proteome</keyword>
<evidence type="ECO:0000256" key="1">
    <source>
        <dbReference type="SAM" id="MobiDB-lite"/>
    </source>
</evidence>
<comment type="caution">
    <text evidence="2">The sequence shown here is derived from an EMBL/GenBank/DDBJ whole genome shotgun (WGS) entry which is preliminary data.</text>
</comment>